<proteinExistence type="predicted"/>
<name>A0A0B7FTP8_THACB</name>
<organism evidence="1 2">
    <name type="scientific">Thanatephorus cucumeris (strain AG1-IB / isolate 7/3/14)</name>
    <name type="common">Lettuce bottom rot fungus</name>
    <name type="synonym">Rhizoctonia solani</name>
    <dbReference type="NCBI Taxonomy" id="1108050"/>
    <lineage>
        <taxon>Eukaryota</taxon>
        <taxon>Fungi</taxon>
        <taxon>Dikarya</taxon>
        <taxon>Basidiomycota</taxon>
        <taxon>Agaricomycotina</taxon>
        <taxon>Agaricomycetes</taxon>
        <taxon>Cantharellales</taxon>
        <taxon>Ceratobasidiaceae</taxon>
        <taxon>Rhizoctonia</taxon>
        <taxon>Rhizoctonia solani AG-1</taxon>
    </lineage>
</organism>
<evidence type="ECO:0000313" key="2">
    <source>
        <dbReference type="Proteomes" id="UP000059188"/>
    </source>
</evidence>
<gene>
    <name evidence="1" type="ORF">RSOLAG1IB_09483</name>
</gene>
<dbReference type="AlphaFoldDB" id="A0A0B7FTP8"/>
<dbReference type="Proteomes" id="UP000059188">
    <property type="component" value="Unassembled WGS sequence"/>
</dbReference>
<reference evidence="1 2" key="1">
    <citation type="submission" date="2014-11" db="EMBL/GenBank/DDBJ databases">
        <authorList>
            <person name="Wibberg Daniel"/>
        </authorList>
    </citation>
    <scope>NUCLEOTIDE SEQUENCE [LARGE SCALE GENOMIC DNA]</scope>
    <source>
        <strain evidence="1">Rhizoctonia solani AG1-IB 7/3/14</strain>
    </source>
</reference>
<evidence type="ECO:0000313" key="1">
    <source>
        <dbReference type="EMBL" id="CEL60259.1"/>
    </source>
</evidence>
<dbReference type="EMBL" id="LN679144">
    <property type="protein sequence ID" value="CEL60259.1"/>
    <property type="molecule type" value="Genomic_DNA"/>
</dbReference>
<sequence>MIVRIAPCLWRTNDVLSCVREVGCAPNHCISSYGPNRPSDWLAVTINVTTASFGQVCPPLWPLCSFPPIR</sequence>
<keyword evidence="2" id="KW-1185">Reference proteome</keyword>
<accession>A0A0B7FTP8</accession>
<protein>
    <submittedName>
        <fullName evidence="1">Uncharacterized protein</fullName>
    </submittedName>
</protein>